<sequence>MIGSACWPCVRPGMTVSACSSASCRSRSRMAARSSAMISSARFIRNAVPVSAMSCVVAPQCSQPRVSSEHSSW</sequence>
<dbReference type="EMBL" id="CP141261">
    <property type="protein sequence ID" value="WRL64204.1"/>
    <property type="molecule type" value="Genomic_DNA"/>
</dbReference>
<protein>
    <submittedName>
        <fullName evidence="1">Uncharacterized protein</fullName>
    </submittedName>
</protein>
<organism evidence="1 2">
    <name type="scientific">Blastococcus brunescens</name>
    <dbReference type="NCBI Taxonomy" id="1564165"/>
    <lineage>
        <taxon>Bacteria</taxon>
        <taxon>Bacillati</taxon>
        <taxon>Actinomycetota</taxon>
        <taxon>Actinomycetes</taxon>
        <taxon>Geodermatophilales</taxon>
        <taxon>Geodermatophilaceae</taxon>
        <taxon>Blastococcus</taxon>
    </lineage>
</organism>
<reference evidence="1 2" key="1">
    <citation type="submission" date="2023-12" db="EMBL/GenBank/DDBJ databases">
        <title>Blastococcus brunescens sp. nov., an actonobacterium isolated from sandstone collected in sahara desert.</title>
        <authorList>
            <person name="Gtari M."/>
            <person name="Ghodhbane F."/>
        </authorList>
    </citation>
    <scope>NUCLEOTIDE SEQUENCE [LARGE SCALE GENOMIC DNA]</scope>
    <source>
        <strain evidence="1 2">BMG 8361</strain>
    </source>
</reference>
<evidence type="ECO:0000313" key="1">
    <source>
        <dbReference type="EMBL" id="WRL64204.1"/>
    </source>
</evidence>
<proteinExistence type="predicted"/>
<keyword evidence="2" id="KW-1185">Reference proteome</keyword>
<evidence type="ECO:0000313" key="2">
    <source>
        <dbReference type="Proteomes" id="UP001324287"/>
    </source>
</evidence>
<gene>
    <name evidence="1" type="ORF">U6N30_32400</name>
</gene>
<dbReference type="Proteomes" id="UP001324287">
    <property type="component" value="Chromosome"/>
</dbReference>
<name>A0ABZ1B4B6_9ACTN</name>
<accession>A0ABZ1B4B6</accession>